<feature type="domain" description="S-adenosylmethionine-dependent methyltransferase" evidence="4">
    <location>
        <begin position="199"/>
        <end position="351"/>
    </location>
</feature>
<dbReference type="InterPro" id="IPR041532">
    <property type="entry name" value="RlmI-like_PUA"/>
</dbReference>
<dbReference type="SUPFAM" id="SSF53335">
    <property type="entry name" value="S-adenosyl-L-methionine-dependent methyltransferases"/>
    <property type="match status" value="1"/>
</dbReference>
<dbReference type="Proteomes" id="UP000313312">
    <property type="component" value="Unassembled WGS sequence"/>
</dbReference>
<accession>A0A5C4TK02</accession>
<dbReference type="GO" id="GO:0032259">
    <property type="term" value="P:methylation"/>
    <property type="evidence" value="ECO:0007669"/>
    <property type="project" value="UniProtKB-KW"/>
</dbReference>
<organism evidence="6 7">
    <name type="scientific">Fructilactobacillus sanfranciscensis</name>
    <name type="common">Lactobacillus sanfranciscensis</name>
    <dbReference type="NCBI Taxonomy" id="1625"/>
    <lineage>
        <taxon>Bacteria</taxon>
        <taxon>Bacillati</taxon>
        <taxon>Bacillota</taxon>
        <taxon>Bacilli</taxon>
        <taxon>Lactobacillales</taxon>
        <taxon>Lactobacillaceae</taxon>
        <taxon>Fructilactobacillus</taxon>
    </lineage>
</organism>
<keyword evidence="2 6" id="KW-0808">Transferase</keyword>
<dbReference type="InterPro" id="IPR019614">
    <property type="entry name" value="SAM-dep_methyl-trfase"/>
</dbReference>
<dbReference type="GO" id="GO:0008168">
    <property type="term" value="F:methyltransferase activity"/>
    <property type="evidence" value="ECO:0007669"/>
    <property type="project" value="UniProtKB-KW"/>
</dbReference>
<reference evidence="6 7" key="1">
    <citation type="submission" date="2018-05" db="EMBL/GenBank/DDBJ databases">
        <title>Lactobacillus sanfranciscensis Ah4 draft denome sequence.</title>
        <authorList>
            <person name="Zhang G."/>
        </authorList>
    </citation>
    <scope>NUCLEOTIDE SEQUENCE [LARGE SCALE GENOMIC DNA]</scope>
    <source>
        <strain evidence="6 7">Ah4</strain>
    </source>
</reference>
<feature type="domain" description="RlmI-like PUA" evidence="5">
    <location>
        <begin position="33"/>
        <end position="95"/>
    </location>
</feature>
<evidence type="ECO:0000256" key="1">
    <source>
        <dbReference type="ARBA" id="ARBA00022603"/>
    </source>
</evidence>
<evidence type="ECO:0000259" key="4">
    <source>
        <dbReference type="Pfam" id="PF10672"/>
    </source>
</evidence>
<dbReference type="Gene3D" id="3.40.50.150">
    <property type="entry name" value="Vaccinia Virus protein VP39"/>
    <property type="match status" value="1"/>
</dbReference>
<dbReference type="GO" id="GO:0003723">
    <property type="term" value="F:RNA binding"/>
    <property type="evidence" value="ECO:0007669"/>
    <property type="project" value="InterPro"/>
</dbReference>
<evidence type="ECO:0000256" key="2">
    <source>
        <dbReference type="ARBA" id="ARBA00022679"/>
    </source>
</evidence>
<dbReference type="EMBL" id="QFCR01000002">
    <property type="protein sequence ID" value="TNK90956.1"/>
    <property type="molecule type" value="Genomic_DNA"/>
</dbReference>
<dbReference type="InterPro" id="IPR029063">
    <property type="entry name" value="SAM-dependent_MTases_sf"/>
</dbReference>
<evidence type="ECO:0000259" key="5">
    <source>
        <dbReference type="Pfam" id="PF17785"/>
    </source>
</evidence>
<dbReference type="InterPro" id="IPR015947">
    <property type="entry name" value="PUA-like_sf"/>
</dbReference>
<sequence>MISLEQTSYYFYSFPVTIEVTVFLEKGEIMREIEITGSAASKFEGGYPQISLKDLVNEDDFTNNGEFVALMKGGHFVASAYLAKEGNGIGWILSRKENQTINDNFFSHLFSAAFNKRKALQGLSSSTYRLFNGQGDGLGGITVDNYDGEIVISWENEGTYNHRRMLVPAIVDNLDSYNNVYDVKHFEKGSTIRPINGIAPNPQEFKTIVEDGTVYPIHLDGATKTGLDLIYRDVRKQVKKNAQYKLVLNLLFDQTGFVSAAITGGSTETEDVDQSKRAKSDLVGEFVANNIATDSQTVRSMDLRGFLDYANKHNLRFDLITINLPTFMRSKKGNFNIRKDLTSLLTQVFTLANKEADVFVATQSNSINLRDFRSGVQKALMNSKHKYSEKEGFKAPADFPFDREYTKQSPFKALWLKLQK</sequence>
<dbReference type="Gene3D" id="3.30.750.80">
    <property type="entry name" value="RNA methyltransferase domain (HRMD) like"/>
    <property type="match status" value="1"/>
</dbReference>
<dbReference type="Pfam" id="PF10672">
    <property type="entry name" value="Methyltrans_SAM"/>
    <property type="match status" value="1"/>
</dbReference>
<comment type="caution">
    <text evidence="6">The sequence shown here is derived from an EMBL/GenBank/DDBJ whole genome shotgun (WGS) entry which is preliminary data.</text>
</comment>
<protein>
    <submittedName>
        <fullName evidence="6">SAM-dependent methyltransferase</fullName>
    </submittedName>
</protein>
<evidence type="ECO:0000256" key="3">
    <source>
        <dbReference type="ARBA" id="ARBA00022691"/>
    </source>
</evidence>
<evidence type="ECO:0000313" key="7">
    <source>
        <dbReference type="Proteomes" id="UP000313312"/>
    </source>
</evidence>
<dbReference type="Pfam" id="PF17785">
    <property type="entry name" value="PUA_3"/>
    <property type="match status" value="1"/>
</dbReference>
<dbReference type="InterPro" id="IPR036974">
    <property type="entry name" value="PUA_sf"/>
</dbReference>
<dbReference type="SUPFAM" id="SSF88697">
    <property type="entry name" value="PUA domain-like"/>
    <property type="match status" value="1"/>
</dbReference>
<dbReference type="AlphaFoldDB" id="A0A5C4TK02"/>
<dbReference type="Gene3D" id="2.30.130.10">
    <property type="entry name" value="PUA domain"/>
    <property type="match status" value="1"/>
</dbReference>
<proteinExistence type="predicted"/>
<gene>
    <name evidence="6" type="ORF">DID87_01015</name>
</gene>
<keyword evidence="1 6" id="KW-0489">Methyltransferase</keyword>
<dbReference type="CDD" id="cd11572">
    <property type="entry name" value="RlmI_M_like"/>
    <property type="match status" value="1"/>
</dbReference>
<evidence type="ECO:0000313" key="6">
    <source>
        <dbReference type="EMBL" id="TNK90956.1"/>
    </source>
</evidence>
<dbReference type="PANTHER" id="PTHR43042">
    <property type="entry name" value="SAM-DEPENDENT METHYLTRANSFERASE"/>
    <property type="match status" value="1"/>
</dbReference>
<name>A0A5C4TK02_FRUSA</name>
<keyword evidence="3" id="KW-0949">S-adenosyl-L-methionine</keyword>
<dbReference type="PANTHER" id="PTHR43042:SF3">
    <property type="entry name" value="RIBOSOMAL RNA LARGE SUBUNIT METHYLTRANSFERASE YWBD-RELATED"/>
    <property type="match status" value="1"/>
</dbReference>